<dbReference type="InterPro" id="IPR001647">
    <property type="entry name" value="HTH_TetR"/>
</dbReference>
<feature type="domain" description="HTH tetR-type" evidence="3">
    <location>
        <begin position="8"/>
        <end position="68"/>
    </location>
</feature>
<dbReference type="EMBL" id="CP037940">
    <property type="protein sequence ID" value="QBO36858.1"/>
    <property type="molecule type" value="Genomic_DNA"/>
</dbReference>
<dbReference type="InterPro" id="IPR009057">
    <property type="entry name" value="Homeodomain-like_sf"/>
</dbReference>
<dbReference type="SUPFAM" id="SSF46689">
    <property type="entry name" value="Homeodomain-like"/>
    <property type="match status" value="1"/>
</dbReference>
<dbReference type="KEGG" id="wei:EQG49_10590"/>
<evidence type="ECO:0000256" key="2">
    <source>
        <dbReference type="PROSITE-ProRule" id="PRU00335"/>
    </source>
</evidence>
<dbReference type="PANTHER" id="PTHR43479:SF11">
    <property type="entry name" value="ACREF_ENVCD OPERON REPRESSOR-RELATED"/>
    <property type="match status" value="1"/>
</dbReference>
<dbReference type="RefSeq" id="WP_133363935.1">
    <property type="nucleotide sequence ID" value="NZ_CP037940.1"/>
</dbReference>
<feature type="DNA-binding region" description="H-T-H motif" evidence="2">
    <location>
        <begin position="31"/>
        <end position="50"/>
    </location>
</feature>
<dbReference type="Gene3D" id="1.10.357.10">
    <property type="entry name" value="Tetracycline Repressor, domain 2"/>
    <property type="match status" value="1"/>
</dbReference>
<proteinExistence type="predicted"/>
<dbReference type="PROSITE" id="PS50977">
    <property type="entry name" value="HTH_TETR_2"/>
    <property type="match status" value="1"/>
</dbReference>
<dbReference type="PRINTS" id="PR00455">
    <property type="entry name" value="HTHTETR"/>
</dbReference>
<keyword evidence="1 2" id="KW-0238">DNA-binding</keyword>
<organism evidence="4 5">
    <name type="scientific">Periweissella cryptocerci</name>
    <dbReference type="NCBI Taxonomy" id="2506420"/>
    <lineage>
        <taxon>Bacteria</taxon>
        <taxon>Bacillati</taxon>
        <taxon>Bacillota</taxon>
        <taxon>Bacilli</taxon>
        <taxon>Lactobacillales</taxon>
        <taxon>Lactobacillaceae</taxon>
        <taxon>Periweissella</taxon>
    </lineage>
</organism>
<dbReference type="InterPro" id="IPR050624">
    <property type="entry name" value="HTH-type_Tx_Regulator"/>
</dbReference>
<accession>A0A4P6YVN0</accession>
<dbReference type="OrthoDB" id="9810250at2"/>
<gene>
    <name evidence="4" type="ORF">EQG49_10590</name>
</gene>
<evidence type="ECO:0000256" key="1">
    <source>
        <dbReference type="ARBA" id="ARBA00023125"/>
    </source>
</evidence>
<evidence type="ECO:0000259" key="3">
    <source>
        <dbReference type="PROSITE" id="PS50977"/>
    </source>
</evidence>
<sequence length="175" mass="20031">MDGSAQGELSKDWIIKALLSLMQEKEYQAIKVTEIAKRAGIARLTFYRHFATKEDVLRERSRQLFAAYQADIDNAPASLSLEQIIRLSFEHFGAHAPDNTLLVKNNLTYIFEQEFYTYSLQLAQHIPILASLTPTQRSFFLAGFTRVITDWIQVSEPLPAEILTQEILALINFHD</sequence>
<reference evidence="5" key="1">
    <citation type="submission" date="2019-03" db="EMBL/GenBank/DDBJ databases">
        <title>Weissella sp. 26KH-42 Genome sequencing.</title>
        <authorList>
            <person name="Heo J."/>
            <person name="Kim S.-J."/>
            <person name="Kim J.-S."/>
            <person name="Hong S.-B."/>
            <person name="Kwon S.-W."/>
        </authorList>
    </citation>
    <scope>NUCLEOTIDE SEQUENCE [LARGE SCALE GENOMIC DNA]</scope>
    <source>
        <strain evidence="5">26KH-42</strain>
    </source>
</reference>
<name>A0A4P6YVN0_9LACO</name>
<keyword evidence="5" id="KW-1185">Reference proteome</keyword>
<dbReference type="AlphaFoldDB" id="A0A4P6YVN0"/>
<dbReference type="Pfam" id="PF00440">
    <property type="entry name" value="TetR_N"/>
    <property type="match status" value="1"/>
</dbReference>
<dbReference type="GO" id="GO:0003677">
    <property type="term" value="F:DNA binding"/>
    <property type="evidence" value="ECO:0007669"/>
    <property type="project" value="UniProtKB-UniRule"/>
</dbReference>
<evidence type="ECO:0000313" key="4">
    <source>
        <dbReference type="EMBL" id="QBO36858.1"/>
    </source>
</evidence>
<dbReference type="PANTHER" id="PTHR43479">
    <property type="entry name" value="ACREF/ENVCD OPERON REPRESSOR-RELATED"/>
    <property type="match status" value="1"/>
</dbReference>
<evidence type="ECO:0000313" key="5">
    <source>
        <dbReference type="Proteomes" id="UP000292886"/>
    </source>
</evidence>
<protein>
    <submittedName>
        <fullName evidence="4">TetR/AcrR family transcriptional regulator</fullName>
    </submittedName>
</protein>
<dbReference type="Proteomes" id="UP000292886">
    <property type="component" value="Chromosome"/>
</dbReference>